<evidence type="ECO:0000313" key="7">
    <source>
        <dbReference type="Proteomes" id="UP000803884"/>
    </source>
</evidence>
<dbReference type="EMBL" id="JAAQHG020000044">
    <property type="protein sequence ID" value="KAL1582749.1"/>
    <property type="molecule type" value="Genomic_DNA"/>
</dbReference>
<gene>
    <name evidence="6" type="ORF">WHR41_08376</name>
</gene>
<dbReference type="AlphaFoldDB" id="A0AB34KCZ4"/>
<dbReference type="GeneID" id="96009818"/>
<dbReference type="InterPro" id="IPR007568">
    <property type="entry name" value="RTA1"/>
</dbReference>
<feature type="transmembrane region" description="Helical" evidence="5">
    <location>
        <begin position="204"/>
        <end position="222"/>
    </location>
</feature>
<sequence>MTLEGRQDEGGFKFYHYDPSIAGAAVFILLFLGTTVFHSWQMFRTRCWVAIPLVVGGLLEIIGYVGRAISGRQSPDWTLGPYIIQAIFLLVAPALFAATIYMEFGRLVTRTDAESYTVVKHKWITKIFVAGDVLSFVLQGGGGGYQSSGSLQALDTGSRIIIVGLFVQLAFFGFFMVSACAFHRRLVRQPTIRSRSGWSCPWRKHLYTMYGASLLIMVRSIFRAVEYLQGNDGYILSHEVYLYALDALLMFAMMVLFNAIHPSEIVAPVKSEEGSRDTLDVHLERYYQGL</sequence>
<dbReference type="PANTHER" id="PTHR31465:SF1">
    <property type="entry name" value="PROTEIN RTA1-RELATED"/>
    <property type="match status" value="1"/>
</dbReference>
<dbReference type="PANTHER" id="PTHR31465">
    <property type="entry name" value="PROTEIN RTA1-RELATED"/>
    <property type="match status" value="1"/>
</dbReference>
<evidence type="ECO:0000313" key="6">
    <source>
        <dbReference type="EMBL" id="KAL1582749.1"/>
    </source>
</evidence>
<proteinExistence type="predicted"/>
<name>A0AB34KCZ4_9PEZI</name>
<comment type="subcellular location">
    <subcellularLocation>
        <location evidence="1">Membrane</location>
        <topology evidence="1">Multi-pass membrane protein</topology>
    </subcellularLocation>
</comment>
<feature type="transmembrane region" description="Helical" evidence="5">
    <location>
        <begin position="47"/>
        <end position="70"/>
    </location>
</feature>
<keyword evidence="2 5" id="KW-0812">Transmembrane</keyword>
<evidence type="ECO:0000256" key="2">
    <source>
        <dbReference type="ARBA" id="ARBA00022692"/>
    </source>
</evidence>
<feature type="transmembrane region" description="Helical" evidence="5">
    <location>
        <begin position="123"/>
        <end position="140"/>
    </location>
</feature>
<organism evidence="6 7">
    <name type="scientific">Cladosporium halotolerans</name>
    <dbReference type="NCBI Taxonomy" id="1052096"/>
    <lineage>
        <taxon>Eukaryota</taxon>
        <taxon>Fungi</taxon>
        <taxon>Dikarya</taxon>
        <taxon>Ascomycota</taxon>
        <taxon>Pezizomycotina</taxon>
        <taxon>Dothideomycetes</taxon>
        <taxon>Dothideomycetidae</taxon>
        <taxon>Cladosporiales</taxon>
        <taxon>Cladosporiaceae</taxon>
        <taxon>Cladosporium</taxon>
    </lineage>
</organism>
<feature type="transmembrane region" description="Helical" evidence="5">
    <location>
        <begin position="20"/>
        <end position="40"/>
    </location>
</feature>
<keyword evidence="7" id="KW-1185">Reference proteome</keyword>
<dbReference type="GO" id="GO:0016020">
    <property type="term" value="C:membrane"/>
    <property type="evidence" value="ECO:0007669"/>
    <property type="project" value="UniProtKB-SubCell"/>
</dbReference>
<feature type="transmembrane region" description="Helical" evidence="5">
    <location>
        <begin position="82"/>
        <end position="102"/>
    </location>
</feature>
<protein>
    <submittedName>
        <fullName evidence="6">Uncharacterized protein</fullName>
    </submittedName>
</protein>
<evidence type="ECO:0000256" key="3">
    <source>
        <dbReference type="ARBA" id="ARBA00022989"/>
    </source>
</evidence>
<accession>A0AB34KCZ4</accession>
<dbReference type="Pfam" id="PF04479">
    <property type="entry name" value="RTA1"/>
    <property type="match status" value="1"/>
</dbReference>
<feature type="transmembrane region" description="Helical" evidence="5">
    <location>
        <begin position="242"/>
        <end position="260"/>
    </location>
</feature>
<dbReference type="RefSeq" id="XP_069225856.1">
    <property type="nucleotide sequence ID" value="XM_069376980.1"/>
</dbReference>
<reference evidence="6 7" key="1">
    <citation type="journal article" date="2020" name="Microbiol. Resour. Announc.">
        <title>Draft Genome Sequence of a Cladosporium Species Isolated from the Mesophotic Ascidian Didemnum maculosum.</title>
        <authorList>
            <person name="Gioti A."/>
            <person name="Siaperas R."/>
            <person name="Nikolaivits E."/>
            <person name="Le Goff G."/>
            <person name="Ouazzani J."/>
            <person name="Kotoulas G."/>
            <person name="Topakas E."/>
        </authorList>
    </citation>
    <scope>NUCLEOTIDE SEQUENCE [LARGE SCALE GENOMIC DNA]</scope>
    <source>
        <strain evidence="6 7">TM138-S3</strain>
    </source>
</reference>
<evidence type="ECO:0000256" key="1">
    <source>
        <dbReference type="ARBA" id="ARBA00004141"/>
    </source>
</evidence>
<comment type="caution">
    <text evidence="6">The sequence shown here is derived from an EMBL/GenBank/DDBJ whole genome shotgun (WGS) entry which is preliminary data.</text>
</comment>
<evidence type="ECO:0000256" key="5">
    <source>
        <dbReference type="SAM" id="Phobius"/>
    </source>
</evidence>
<feature type="transmembrane region" description="Helical" evidence="5">
    <location>
        <begin position="160"/>
        <end position="183"/>
    </location>
</feature>
<keyword evidence="4 5" id="KW-0472">Membrane</keyword>
<keyword evidence="3 5" id="KW-1133">Transmembrane helix</keyword>
<dbReference type="Proteomes" id="UP000803884">
    <property type="component" value="Unassembled WGS sequence"/>
</dbReference>
<evidence type="ECO:0000256" key="4">
    <source>
        <dbReference type="ARBA" id="ARBA00023136"/>
    </source>
</evidence>